<organism evidence="2">
    <name type="scientific">marine metagenome</name>
    <dbReference type="NCBI Taxonomy" id="408172"/>
    <lineage>
        <taxon>unclassified sequences</taxon>
        <taxon>metagenomes</taxon>
        <taxon>ecological metagenomes</taxon>
    </lineage>
</organism>
<dbReference type="InterPro" id="IPR041677">
    <property type="entry name" value="DNA2/NAM7_AAA_11"/>
</dbReference>
<proteinExistence type="predicted"/>
<feature type="domain" description="DNA2/NAM7 helicase helicase" evidence="1">
    <location>
        <begin position="178"/>
        <end position="253"/>
    </location>
</feature>
<dbReference type="AlphaFoldDB" id="A0A382X3Z8"/>
<name>A0A382X3Z8_9ZZZZ</name>
<dbReference type="Gene3D" id="3.40.50.300">
    <property type="entry name" value="P-loop containing nucleotide triphosphate hydrolases"/>
    <property type="match status" value="1"/>
</dbReference>
<dbReference type="GO" id="GO:0004386">
    <property type="term" value="F:helicase activity"/>
    <property type="evidence" value="ECO:0007669"/>
    <property type="project" value="InterPro"/>
</dbReference>
<feature type="non-terminal residue" evidence="2">
    <location>
        <position position="1"/>
    </location>
</feature>
<feature type="non-terminal residue" evidence="2">
    <location>
        <position position="273"/>
    </location>
</feature>
<protein>
    <recommendedName>
        <fullName evidence="1">DNA2/NAM7 helicase helicase domain-containing protein</fullName>
    </recommendedName>
</protein>
<accession>A0A382X3Z8</accession>
<reference evidence="2" key="1">
    <citation type="submission" date="2018-05" db="EMBL/GenBank/DDBJ databases">
        <authorList>
            <person name="Lanie J.A."/>
            <person name="Ng W.-L."/>
            <person name="Kazmierczak K.M."/>
            <person name="Andrzejewski T.M."/>
            <person name="Davidsen T.M."/>
            <person name="Wayne K.J."/>
            <person name="Tettelin H."/>
            <person name="Glass J.I."/>
            <person name="Rusch D."/>
            <person name="Podicherti R."/>
            <person name="Tsui H.-C.T."/>
            <person name="Winkler M.E."/>
        </authorList>
    </citation>
    <scope>NUCLEOTIDE SEQUENCE</scope>
</reference>
<evidence type="ECO:0000313" key="2">
    <source>
        <dbReference type="EMBL" id="SVD65590.1"/>
    </source>
</evidence>
<dbReference type="EMBL" id="UINC01164637">
    <property type="protein sequence ID" value="SVD65590.1"/>
    <property type="molecule type" value="Genomic_DNA"/>
</dbReference>
<sequence>NLQRSIKTDRMQIANKQNILNKKERLQYLLDYKNKLDRYTYEWFGVLLNIEYEYAKQNMNDKQSLKIFFSKVISLNEKIILLKNPSKNIPSFIEDLPSVKLIIKNNKKRETVKVDVVSLRDNTIKLKLIKPTQTISINESTTAEMDVNDPFFLIKELMKEFSDLEIDHDYNFKNDVENNIEFIFGPPGTGKTTEIAKQINQGKKRDKNILLLAPTNKAADVLCRKIISIANSNYANWLIRFGNTGVTDDKINSIVKNREYNIEDLESFVVIST</sequence>
<gene>
    <name evidence="2" type="ORF">METZ01_LOCUS418444</name>
</gene>
<dbReference type="Pfam" id="PF13086">
    <property type="entry name" value="AAA_11"/>
    <property type="match status" value="1"/>
</dbReference>
<evidence type="ECO:0000259" key="1">
    <source>
        <dbReference type="Pfam" id="PF13086"/>
    </source>
</evidence>
<dbReference type="SUPFAM" id="SSF52540">
    <property type="entry name" value="P-loop containing nucleoside triphosphate hydrolases"/>
    <property type="match status" value="1"/>
</dbReference>
<dbReference type="InterPro" id="IPR027417">
    <property type="entry name" value="P-loop_NTPase"/>
</dbReference>